<protein>
    <recommendedName>
        <fullName evidence="3">Altered inheritance of mitochondria protein 24, mitochondrial</fullName>
    </recommendedName>
</protein>
<gene>
    <name evidence="1" type="ORF">PCOR1329_LOCUS63123</name>
</gene>
<accession>A0ABN9W4F4</accession>
<dbReference type="EMBL" id="CAUYUJ010018004">
    <property type="protein sequence ID" value="CAK0879801.1"/>
    <property type="molecule type" value="Genomic_DNA"/>
</dbReference>
<evidence type="ECO:0000313" key="2">
    <source>
        <dbReference type="Proteomes" id="UP001189429"/>
    </source>
</evidence>
<keyword evidence="2" id="KW-1185">Reference proteome</keyword>
<sequence length="227" mass="23890">MASGTCESEILLLLCGIEPPIEKELIEEVPVDPVTSAQNYSIDCCIGRRNDRRKDTSASIDGSQAAPGPVSGTLLDALPMAALPPMMAFPGKWQLEQVEGDMDGVAEDMGISWYGRVAGAQMDWGVGKVTHSFAFSGGCVSITSKGPAGTFSQDLTLDGLPNETVDLGVGAPITATAQIEGSFLHVDSDDVKSKRCVLGGGGVRRDILVMQFSTTSSTCCHIFSRCI</sequence>
<proteinExistence type="predicted"/>
<reference evidence="1" key="1">
    <citation type="submission" date="2023-10" db="EMBL/GenBank/DDBJ databases">
        <authorList>
            <person name="Chen Y."/>
            <person name="Shah S."/>
            <person name="Dougan E. K."/>
            <person name="Thang M."/>
            <person name="Chan C."/>
        </authorList>
    </citation>
    <scope>NUCLEOTIDE SEQUENCE [LARGE SCALE GENOMIC DNA]</scope>
</reference>
<dbReference type="Gene3D" id="2.40.128.20">
    <property type="match status" value="1"/>
</dbReference>
<evidence type="ECO:0008006" key="3">
    <source>
        <dbReference type="Google" id="ProtNLM"/>
    </source>
</evidence>
<comment type="caution">
    <text evidence="1">The sequence shown here is derived from an EMBL/GenBank/DDBJ whole genome shotgun (WGS) entry which is preliminary data.</text>
</comment>
<dbReference type="InterPro" id="IPR012674">
    <property type="entry name" value="Calycin"/>
</dbReference>
<dbReference type="SUPFAM" id="SSF50814">
    <property type="entry name" value="Lipocalins"/>
    <property type="match status" value="1"/>
</dbReference>
<dbReference type="Proteomes" id="UP001189429">
    <property type="component" value="Unassembled WGS sequence"/>
</dbReference>
<evidence type="ECO:0000313" key="1">
    <source>
        <dbReference type="EMBL" id="CAK0879801.1"/>
    </source>
</evidence>
<organism evidence="1 2">
    <name type="scientific">Prorocentrum cordatum</name>
    <dbReference type="NCBI Taxonomy" id="2364126"/>
    <lineage>
        <taxon>Eukaryota</taxon>
        <taxon>Sar</taxon>
        <taxon>Alveolata</taxon>
        <taxon>Dinophyceae</taxon>
        <taxon>Prorocentrales</taxon>
        <taxon>Prorocentraceae</taxon>
        <taxon>Prorocentrum</taxon>
    </lineage>
</organism>
<name>A0ABN9W4F4_9DINO</name>